<sequence>MLYLIFPLLGGENQDTQRSQEEEEEDSSSDISFSLSSEESEMEPEEERIRYSKRLRGAMRRRYEDDGISDDEIEGKRTFDLEEKLTTNKYNANFVVFMEGKGFACLENYSEAQESGENTALKDSQEVQCMHFNVEYIQRGGLRDPLIFKNCDGLGIKMPEPDFSVSDVRLYVGSRRMVDVMDVNTQRDIEMTMSQWARYYETPEEDREKLYNVISLEFSHTRLENLVQRPNTVDLIDWVDNMWPRHLKESQTESTNAILDMQYPKVQKYCLMSVKGCYTDFHVDFGGTSIFWLIPPTPQNLELYENWLLSGKQGDIFLGDRVSDCQRIELKQGYTFVIPSGWIHAVYTPMDTLVFGGNFLHSFNIPMQLRIYSIEDRTRVPIKFRYPFYYEMCWYVLERYVYCITNGSHLTKDFQKESLNMDMELCNSDSGNMDEDDAMGGKESRRPITRRSILTSPVANGANLDYDELNRGCRSLPSPKRTLSMDSESSRGSPNGQAWDSHSNCSLKDKKVHLTQFELEGLRCLVDKLESLPLHKKCVPTGIEDEDALIADVKPSKYTNQQTL</sequence>
<dbReference type="InterPro" id="IPR041070">
    <property type="entry name" value="JHD"/>
</dbReference>
<dbReference type="Gene3D" id="2.60.120.650">
    <property type="entry name" value="Cupin"/>
    <property type="match status" value="1"/>
</dbReference>
<comment type="similarity">
    <text evidence="3">Belongs to the JHDM1 histone demethylase family.</text>
</comment>
<name>V8P5F4_OPHHA</name>
<evidence type="ECO:0000256" key="4">
    <source>
        <dbReference type="ARBA" id="ARBA00013246"/>
    </source>
</evidence>
<keyword evidence="18" id="KW-0808">Transferase</keyword>
<keyword evidence="12" id="KW-0805">Transcription regulation</keyword>
<evidence type="ECO:0000256" key="6">
    <source>
        <dbReference type="ARBA" id="ARBA00022771"/>
    </source>
</evidence>
<keyword evidence="14" id="KW-0539">Nucleus</keyword>
<dbReference type="InterPro" id="IPR050690">
    <property type="entry name" value="JHDM1_Histone_Demethylase"/>
</dbReference>
<keyword evidence="5" id="KW-0479">Metal-binding</keyword>
<evidence type="ECO:0000256" key="13">
    <source>
        <dbReference type="ARBA" id="ARBA00023163"/>
    </source>
</evidence>
<organism evidence="18 19">
    <name type="scientific">Ophiophagus hannah</name>
    <name type="common">King cobra</name>
    <name type="synonym">Naja hannah</name>
    <dbReference type="NCBI Taxonomy" id="8665"/>
    <lineage>
        <taxon>Eukaryota</taxon>
        <taxon>Metazoa</taxon>
        <taxon>Chordata</taxon>
        <taxon>Craniata</taxon>
        <taxon>Vertebrata</taxon>
        <taxon>Euteleostomi</taxon>
        <taxon>Lepidosauria</taxon>
        <taxon>Squamata</taxon>
        <taxon>Bifurcata</taxon>
        <taxon>Unidentata</taxon>
        <taxon>Episquamata</taxon>
        <taxon>Toxicofera</taxon>
        <taxon>Serpentes</taxon>
        <taxon>Colubroidea</taxon>
        <taxon>Elapidae</taxon>
        <taxon>Elapinae</taxon>
        <taxon>Ophiophagus</taxon>
    </lineage>
</organism>
<keyword evidence="11" id="KW-0408">Iron</keyword>
<dbReference type="GO" id="GO:0005634">
    <property type="term" value="C:nucleus"/>
    <property type="evidence" value="ECO:0007669"/>
    <property type="project" value="UniProtKB-SubCell"/>
</dbReference>
<keyword evidence="10" id="KW-0560">Oxidoreductase</keyword>
<dbReference type="FunFam" id="2.60.120.650:FF:000005">
    <property type="entry name" value="lysine-specific demethylase 2A isoform X1"/>
    <property type="match status" value="1"/>
</dbReference>
<dbReference type="PANTHER" id="PTHR23123">
    <property type="entry name" value="PHD/F-BOX CONTAINING PROTEIN"/>
    <property type="match status" value="1"/>
</dbReference>
<dbReference type="GO" id="GO:0032259">
    <property type="term" value="P:methylation"/>
    <property type="evidence" value="ECO:0007669"/>
    <property type="project" value="UniProtKB-KW"/>
</dbReference>
<evidence type="ECO:0000313" key="18">
    <source>
        <dbReference type="EMBL" id="ETE69799.1"/>
    </source>
</evidence>
<dbReference type="InterPro" id="IPR003347">
    <property type="entry name" value="JmjC_dom"/>
</dbReference>
<evidence type="ECO:0000256" key="5">
    <source>
        <dbReference type="ARBA" id="ARBA00022723"/>
    </source>
</evidence>
<feature type="compositionally biased region" description="Polar residues" evidence="16">
    <location>
        <begin position="484"/>
        <end position="502"/>
    </location>
</feature>
<evidence type="ECO:0000256" key="10">
    <source>
        <dbReference type="ARBA" id="ARBA00023002"/>
    </source>
</evidence>
<evidence type="ECO:0000256" key="9">
    <source>
        <dbReference type="ARBA" id="ARBA00022964"/>
    </source>
</evidence>
<feature type="region of interest" description="Disordered" evidence="16">
    <location>
        <begin position="476"/>
        <end position="502"/>
    </location>
</feature>
<dbReference type="EC" id="1.14.11.27" evidence="4"/>
<dbReference type="AlphaFoldDB" id="V8P5F4"/>
<dbReference type="Proteomes" id="UP000018936">
    <property type="component" value="Unassembled WGS sequence"/>
</dbReference>
<comment type="subcellular location">
    <subcellularLocation>
        <location evidence="2">Nucleus</location>
    </subcellularLocation>
</comment>
<dbReference type="GO" id="GO:0008270">
    <property type="term" value="F:zinc ion binding"/>
    <property type="evidence" value="ECO:0007669"/>
    <property type="project" value="UniProtKB-KW"/>
</dbReference>
<keyword evidence="9" id="KW-0223">Dioxygenase</keyword>
<reference evidence="18 19" key="1">
    <citation type="journal article" date="2013" name="Proc. Natl. Acad. Sci. U.S.A.">
        <title>The king cobra genome reveals dynamic gene evolution and adaptation in the snake venom system.</title>
        <authorList>
            <person name="Vonk F.J."/>
            <person name="Casewell N.R."/>
            <person name="Henkel C.V."/>
            <person name="Heimberg A.M."/>
            <person name="Jansen H.J."/>
            <person name="McCleary R.J."/>
            <person name="Kerkkamp H.M."/>
            <person name="Vos R.A."/>
            <person name="Guerreiro I."/>
            <person name="Calvete J.J."/>
            <person name="Wuster W."/>
            <person name="Woods A.E."/>
            <person name="Logan J.M."/>
            <person name="Harrison R.A."/>
            <person name="Castoe T.A."/>
            <person name="de Koning A.P."/>
            <person name="Pollock D.D."/>
            <person name="Yandell M."/>
            <person name="Calderon D."/>
            <person name="Renjifo C."/>
            <person name="Currier R.B."/>
            <person name="Salgado D."/>
            <person name="Pla D."/>
            <person name="Sanz L."/>
            <person name="Hyder A.S."/>
            <person name="Ribeiro J.M."/>
            <person name="Arntzen J.W."/>
            <person name="van den Thillart G.E."/>
            <person name="Boetzer M."/>
            <person name="Pirovano W."/>
            <person name="Dirks R.P."/>
            <person name="Spaink H.P."/>
            <person name="Duboule D."/>
            <person name="McGlinn E."/>
            <person name="Kini R.M."/>
            <person name="Richardson M.K."/>
        </authorList>
    </citation>
    <scope>NUCLEOTIDE SEQUENCE</scope>
    <source>
        <tissue evidence="18">Blood</tissue>
    </source>
</reference>
<dbReference type="EMBL" id="AZIM01000693">
    <property type="protein sequence ID" value="ETE69799.1"/>
    <property type="molecule type" value="Genomic_DNA"/>
</dbReference>
<evidence type="ECO:0000313" key="19">
    <source>
        <dbReference type="Proteomes" id="UP000018936"/>
    </source>
</evidence>
<keyword evidence="7" id="KW-0862">Zinc</keyword>
<proteinExistence type="inferred from homology"/>
<dbReference type="PROSITE" id="PS51184">
    <property type="entry name" value="JMJC"/>
    <property type="match status" value="1"/>
</dbReference>
<accession>V8P5F4</accession>
<dbReference type="SMART" id="SM00558">
    <property type="entry name" value="JmjC"/>
    <property type="match status" value="1"/>
</dbReference>
<evidence type="ECO:0000256" key="15">
    <source>
        <dbReference type="ARBA" id="ARBA00047915"/>
    </source>
</evidence>
<evidence type="ECO:0000256" key="2">
    <source>
        <dbReference type="ARBA" id="ARBA00004123"/>
    </source>
</evidence>
<evidence type="ECO:0000256" key="12">
    <source>
        <dbReference type="ARBA" id="ARBA00023015"/>
    </source>
</evidence>
<keyword evidence="8" id="KW-0156">Chromatin regulator</keyword>
<dbReference type="Pfam" id="PF17811">
    <property type="entry name" value="JHD"/>
    <property type="match status" value="1"/>
</dbReference>
<feature type="non-terminal residue" evidence="18">
    <location>
        <position position="1"/>
    </location>
</feature>
<protein>
    <recommendedName>
        <fullName evidence="4">[histone H3]-dimethyl-L-lysine(36) demethylase</fullName>
        <ecNumber evidence="4">1.14.11.27</ecNumber>
    </recommendedName>
</protein>
<comment type="caution">
    <text evidence="18">The sequence shown here is derived from an EMBL/GenBank/DDBJ whole genome shotgun (WGS) entry which is preliminary data.</text>
</comment>
<keyword evidence="6" id="KW-0863">Zinc-finger</keyword>
<keyword evidence="19" id="KW-1185">Reference proteome</keyword>
<comment type="cofactor">
    <cofactor evidence="1">
        <name>Fe(2+)</name>
        <dbReference type="ChEBI" id="CHEBI:29033"/>
    </cofactor>
</comment>
<feature type="region of interest" description="Disordered" evidence="16">
    <location>
        <begin position="9"/>
        <end position="48"/>
    </location>
</feature>
<evidence type="ECO:0000256" key="7">
    <source>
        <dbReference type="ARBA" id="ARBA00022833"/>
    </source>
</evidence>
<evidence type="ECO:0000256" key="1">
    <source>
        <dbReference type="ARBA" id="ARBA00001954"/>
    </source>
</evidence>
<dbReference type="GO" id="GO:0140680">
    <property type="term" value="F:histone H3K36me/H3K36me2 demethylase activity"/>
    <property type="evidence" value="ECO:0007669"/>
    <property type="project" value="UniProtKB-EC"/>
</dbReference>
<evidence type="ECO:0000256" key="16">
    <source>
        <dbReference type="SAM" id="MobiDB-lite"/>
    </source>
</evidence>
<evidence type="ECO:0000256" key="11">
    <source>
        <dbReference type="ARBA" id="ARBA00023004"/>
    </source>
</evidence>
<evidence type="ECO:0000256" key="8">
    <source>
        <dbReference type="ARBA" id="ARBA00022853"/>
    </source>
</evidence>
<dbReference type="OrthoDB" id="5876800at2759"/>
<dbReference type="SUPFAM" id="SSF51197">
    <property type="entry name" value="Clavaminate synthase-like"/>
    <property type="match status" value="1"/>
</dbReference>
<dbReference type="GO" id="GO:0008168">
    <property type="term" value="F:methyltransferase activity"/>
    <property type="evidence" value="ECO:0007669"/>
    <property type="project" value="UniProtKB-KW"/>
</dbReference>
<keyword evidence="18" id="KW-0489">Methyltransferase</keyword>
<feature type="domain" description="JmjC" evidence="17">
    <location>
        <begin position="218"/>
        <end position="376"/>
    </location>
</feature>
<gene>
    <name evidence="18" type="primary">Kdm2a</name>
    <name evidence="18" type="ORF">L345_04399</name>
</gene>
<keyword evidence="13" id="KW-0804">Transcription</keyword>
<comment type="catalytic activity">
    <reaction evidence="15">
        <text>N(6),N(6)-dimethyl-L-lysyl(36)-[histone H3] + 2 2-oxoglutarate + 2 O2 = L-lysyl(36)-[histone H3] + 2 formaldehyde + 2 succinate + 2 CO2</text>
        <dbReference type="Rhea" id="RHEA:42032"/>
        <dbReference type="Rhea" id="RHEA-COMP:9785"/>
        <dbReference type="Rhea" id="RHEA-COMP:9787"/>
        <dbReference type="ChEBI" id="CHEBI:15379"/>
        <dbReference type="ChEBI" id="CHEBI:16526"/>
        <dbReference type="ChEBI" id="CHEBI:16810"/>
        <dbReference type="ChEBI" id="CHEBI:16842"/>
        <dbReference type="ChEBI" id="CHEBI:29969"/>
        <dbReference type="ChEBI" id="CHEBI:30031"/>
        <dbReference type="ChEBI" id="CHEBI:61976"/>
        <dbReference type="EC" id="1.14.11.27"/>
    </reaction>
</comment>
<evidence type="ECO:0000256" key="14">
    <source>
        <dbReference type="ARBA" id="ARBA00023242"/>
    </source>
</evidence>
<evidence type="ECO:0000259" key="17">
    <source>
        <dbReference type="PROSITE" id="PS51184"/>
    </source>
</evidence>
<evidence type="ECO:0000256" key="3">
    <source>
        <dbReference type="ARBA" id="ARBA00008037"/>
    </source>
</evidence>
<dbReference type="Gene3D" id="1.20.58.1360">
    <property type="match status" value="1"/>
</dbReference>